<dbReference type="Proteomes" id="UP000016412">
    <property type="component" value="Unassembled WGS sequence"/>
</dbReference>
<dbReference type="GO" id="GO:0055085">
    <property type="term" value="P:transmembrane transport"/>
    <property type="evidence" value="ECO:0007669"/>
    <property type="project" value="InterPro"/>
</dbReference>
<dbReference type="RefSeq" id="WP_021329562.1">
    <property type="nucleotide sequence ID" value="NZ_AUZJ01000011.1"/>
</dbReference>
<keyword evidence="7 10" id="KW-0249">Electron transport</keyword>
<name>U2MSI7_TRESO</name>
<dbReference type="PANTHER" id="PTHR30578:SF0">
    <property type="entry name" value="ION-TRANSLOCATING OXIDOREDUCTASE COMPLEX SUBUNIT D"/>
    <property type="match status" value="1"/>
</dbReference>
<comment type="subunit">
    <text evidence="10">The complex is composed of six subunits: RnfA, RnfB, RnfC, RnfD, RnfE and RnfG.</text>
</comment>
<comment type="caution">
    <text evidence="11">The sequence shown here is derived from an EMBL/GenBank/DDBJ whole genome shotgun (WGS) entry which is preliminary data.</text>
</comment>
<dbReference type="STRING" id="1125725.HMPREF1325_0280"/>
<evidence type="ECO:0000256" key="3">
    <source>
        <dbReference type="ARBA" id="ARBA00022630"/>
    </source>
</evidence>
<dbReference type="InterPro" id="IPR011303">
    <property type="entry name" value="RnfD_bac"/>
</dbReference>
<evidence type="ECO:0000256" key="5">
    <source>
        <dbReference type="ARBA" id="ARBA00022692"/>
    </source>
</evidence>
<comment type="cofactor">
    <cofactor evidence="10">
        <name>FMN</name>
        <dbReference type="ChEBI" id="CHEBI:58210"/>
    </cofactor>
</comment>
<keyword evidence="14" id="KW-1185">Reference proteome</keyword>
<dbReference type="NCBIfam" id="TIGR01946">
    <property type="entry name" value="rnfD"/>
    <property type="match status" value="1"/>
</dbReference>
<keyword evidence="9 10" id="KW-0472">Membrane</keyword>
<feature type="transmembrane region" description="Helical" evidence="10">
    <location>
        <begin position="260"/>
        <end position="280"/>
    </location>
</feature>
<keyword evidence="10" id="KW-1003">Cell membrane</keyword>
<feature type="modified residue" description="FMN phosphoryl threonine" evidence="10">
    <location>
        <position position="159"/>
    </location>
</feature>
<dbReference type="AlphaFoldDB" id="U2MSI7"/>
<keyword evidence="5 10" id="KW-0812">Transmembrane</keyword>
<evidence type="ECO:0000256" key="1">
    <source>
        <dbReference type="ARBA" id="ARBA00022448"/>
    </source>
</evidence>
<comment type="subcellular location">
    <subcellularLocation>
        <location evidence="10">Cell membrane</location>
        <topology evidence="10">Multi-pass membrane protein</topology>
    </subcellularLocation>
</comment>
<dbReference type="HAMAP" id="MF_00462">
    <property type="entry name" value="RsxD_RnfD"/>
    <property type="match status" value="1"/>
</dbReference>
<keyword evidence="2 10" id="KW-0597">Phosphoprotein</keyword>
<dbReference type="OrthoDB" id="9776359at2"/>
<feature type="transmembrane region" description="Helical" evidence="10">
    <location>
        <begin position="39"/>
        <end position="63"/>
    </location>
</feature>
<organism evidence="11 13">
    <name type="scientific">Treponema socranskii subsp. socranskii VPI DR56BR1116 = ATCC 35536</name>
    <dbReference type="NCBI Taxonomy" id="1125725"/>
    <lineage>
        <taxon>Bacteria</taxon>
        <taxon>Pseudomonadati</taxon>
        <taxon>Spirochaetota</taxon>
        <taxon>Spirochaetia</taxon>
        <taxon>Spirochaetales</taxon>
        <taxon>Treponemataceae</taxon>
        <taxon>Treponema</taxon>
    </lineage>
</organism>
<feature type="transmembrane region" description="Helical" evidence="10">
    <location>
        <begin position="75"/>
        <end position="93"/>
    </location>
</feature>
<evidence type="ECO:0000256" key="6">
    <source>
        <dbReference type="ARBA" id="ARBA00022967"/>
    </source>
</evidence>
<keyword evidence="3 10" id="KW-0285">Flavoprotein</keyword>
<dbReference type="EMBL" id="AUZJ01000011">
    <property type="protein sequence ID" value="ERF61501.1"/>
    <property type="molecule type" value="Genomic_DNA"/>
</dbReference>
<keyword evidence="8 10" id="KW-1133">Transmembrane helix</keyword>
<evidence type="ECO:0000313" key="11">
    <source>
        <dbReference type="EMBL" id="ERF61501.1"/>
    </source>
</evidence>
<evidence type="ECO:0000313" key="14">
    <source>
        <dbReference type="Proteomes" id="UP000016646"/>
    </source>
</evidence>
<dbReference type="GO" id="GO:0022900">
    <property type="term" value="P:electron transport chain"/>
    <property type="evidence" value="ECO:0007669"/>
    <property type="project" value="UniProtKB-UniRule"/>
</dbReference>
<keyword evidence="1 10" id="KW-0813">Transport</keyword>
<feature type="transmembrane region" description="Helical" evidence="10">
    <location>
        <begin position="286"/>
        <end position="305"/>
    </location>
</feature>
<evidence type="ECO:0000256" key="10">
    <source>
        <dbReference type="HAMAP-Rule" id="MF_00462"/>
    </source>
</evidence>
<evidence type="ECO:0000256" key="9">
    <source>
        <dbReference type="ARBA" id="ARBA00023136"/>
    </source>
</evidence>
<dbReference type="eggNOG" id="COG4658">
    <property type="taxonomic scope" value="Bacteria"/>
</dbReference>
<protein>
    <recommendedName>
        <fullName evidence="10">Ion-translocating oxidoreductase complex subunit D</fullName>
        <ecNumber evidence="10">7.-.-.-</ecNumber>
    </recommendedName>
    <alternativeName>
        <fullName evidence="10">Rnf electron transport complex subunit D</fullName>
    </alternativeName>
</protein>
<feature type="transmembrane region" description="Helical" evidence="10">
    <location>
        <begin position="220"/>
        <end position="248"/>
    </location>
</feature>
<keyword evidence="6 10" id="KW-1278">Translocase</keyword>
<reference evidence="13 14" key="1">
    <citation type="submission" date="2013-08" db="EMBL/GenBank/DDBJ databases">
        <authorList>
            <person name="Durkin A.S."/>
            <person name="Haft D.R."/>
            <person name="McCorrison J."/>
            <person name="Torralba M."/>
            <person name="Gillis M."/>
            <person name="Haft D.H."/>
            <person name="Methe B."/>
            <person name="Sutton G."/>
            <person name="Nelson K.E."/>
        </authorList>
    </citation>
    <scope>NUCLEOTIDE SEQUENCE [LARGE SCALE GENOMIC DNA]</scope>
    <source>
        <strain evidence="12 14">ATCC 35536</strain>
        <strain evidence="11 13">VPI DR56BR1116</strain>
    </source>
</reference>
<gene>
    <name evidence="10" type="primary">rnfD</name>
    <name evidence="12" type="ORF">HMPREF0860_0987</name>
    <name evidence="11" type="ORF">HMPREF1325_0280</name>
</gene>
<comment type="caution">
    <text evidence="10">Lacks conserved residue(s) required for the propagation of feature annotation.</text>
</comment>
<dbReference type="EC" id="7.-.-.-" evidence="10"/>
<dbReference type="PANTHER" id="PTHR30578">
    <property type="entry name" value="ELECTRON TRANSPORT COMPLEX PROTEIN RNFD"/>
    <property type="match status" value="1"/>
</dbReference>
<comment type="similarity">
    <text evidence="10">Belongs to the NqrB/RnfD family.</text>
</comment>
<evidence type="ECO:0000256" key="2">
    <source>
        <dbReference type="ARBA" id="ARBA00022553"/>
    </source>
</evidence>
<dbReference type="GO" id="GO:0005886">
    <property type="term" value="C:plasma membrane"/>
    <property type="evidence" value="ECO:0007669"/>
    <property type="project" value="UniProtKB-SubCell"/>
</dbReference>
<accession>U2MSI7</accession>
<keyword evidence="4 10" id="KW-0288">FMN</keyword>
<dbReference type="PATRIC" id="fig|1125725.3.peg.501"/>
<dbReference type="Pfam" id="PF03116">
    <property type="entry name" value="NQR2_RnfD_RnfE"/>
    <property type="match status" value="1"/>
</dbReference>
<sequence>MSEPVKKEMYVSPAPHFVEGTSTRFLMCMLILALLPETIYGVMLFGFRALFVVLVSVAGSVVFEAAFQKLTKQNITVSDCSAVVTGLLLALVLPPTVPLWQVLLGDLFAVVVAKGFFGGLGANVWNPALTGRAFLFVSFSAAIGASWLAPGTDAVSAATVLSKLKEGAVAANADTYLESFLGNTAGCIGETNELLILISFAFLALTQVIDWRAPVTMVGAVALLTFVSGGDVIMALTSGGLLFGATFMATDYATTPVSKAGRAVFGLGCGLLTFLIRRFGGYPEGVMFSILFMNSLSTFLSKLTTRKYGWGKAAKKEAAK</sequence>
<dbReference type="EMBL" id="AVQI01000019">
    <property type="protein sequence ID" value="ERK04605.1"/>
    <property type="molecule type" value="Genomic_DNA"/>
</dbReference>
<evidence type="ECO:0000313" key="13">
    <source>
        <dbReference type="Proteomes" id="UP000016412"/>
    </source>
</evidence>
<evidence type="ECO:0000256" key="8">
    <source>
        <dbReference type="ARBA" id="ARBA00022989"/>
    </source>
</evidence>
<evidence type="ECO:0000313" key="12">
    <source>
        <dbReference type="EMBL" id="ERK04605.1"/>
    </source>
</evidence>
<dbReference type="InterPro" id="IPR004338">
    <property type="entry name" value="NqrB/RnfD"/>
</dbReference>
<comment type="function">
    <text evidence="10">Part of a membrane-bound complex that couples electron transfer with translocation of ions across the membrane.</text>
</comment>
<evidence type="ECO:0000256" key="7">
    <source>
        <dbReference type="ARBA" id="ARBA00022982"/>
    </source>
</evidence>
<proteinExistence type="inferred from homology"/>
<dbReference type="Proteomes" id="UP000016646">
    <property type="component" value="Unassembled WGS sequence"/>
</dbReference>
<evidence type="ECO:0000256" key="4">
    <source>
        <dbReference type="ARBA" id="ARBA00022643"/>
    </source>
</evidence>